<dbReference type="HOGENOM" id="CLU_018354_4_4_1"/>
<keyword evidence="6" id="KW-0732">Signal</keyword>
<dbReference type="InterPro" id="IPR006094">
    <property type="entry name" value="Oxid_FAD_bind_N"/>
</dbReference>
<reference evidence="8 9" key="1">
    <citation type="submission" date="2014-04" db="EMBL/GenBank/DDBJ databases">
        <title>Evolutionary Origins and Diversification of the Mycorrhizal Mutualists.</title>
        <authorList>
            <consortium name="DOE Joint Genome Institute"/>
            <consortium name="Mycorrhizal Genomics Consortium"/>
            <person name="Kohler A."/>
            <person name="Kuo A."/>
            <person name="Nagy L.G."/>
            <person name="Floudas D."/>
            <person name="Copeland A."/>
            <person name="Barry K.W."/>
            <person name="Cichocki N."/>
            <person name="Veneault-Fourrey C."/>
            <person name="LaButti K."/>
            <person name="Lindquist E.A."/>
            <person name="Lipzen A."/>
            <person name="Lundell T."/>
            <person name="Morin E."/>
            <person name="Murat C."/>
            <person name="Riley R."/>
            <person name="Ohm R."/>
            <person name="Sun H."/>
            <person name="Tunlid A."/>
            <person name="Henrissat B."/>
            <person name="Grigoriev I.V."/>
            <person name="Hibbett D.S."/>
            <person name="Martin F."/>
        </authorList>
    </citation>
    <scope>NUCLEOTIDE SEQUENCE [LARGE SCALE GENOMIC DNA]</scope>
    <source>
        <strain evidence="8 9">MD-312</strain>
    </source>
</reference>
<feature type="signal peptide" evidence="6">
    <location>
        <begin position="1"/>
        <end position="23"/>
    </location>
</feature>
<dbReference type="InterPro" id="IPR016166">
    <property type="entry name" value="FAD-bd_PCMH"/>
</dbReference>
<dbReference type="EMBL" id="KN839846">
    <property type="protein sequence ID" value="KIJ64523.1"/>
    <property type="molecule type" value="Genomic_DNA"/>
</dbReference>
<dbReference type="GO" id="GO:0016491">
    <property type="term" value="F:oxidoreductase activity"/>
    <property type="evidence" value="ECO:0007669"/>
    <property type="project" value="UniProtKB-KW"/>
</dbReference>
<sequence length="610" mass="66300">MMKWNRCTWQWVYLSSLVSVAQAAFQHPLHSISYESPAHADWPSLAQWQSFNESLDGRIKALRPWAAVCYRSDPSFDDAECSEVLSGYRNDYARTRVPSALLWANWESCGYGNGCALKYPDAQAVDNSVCHQGTIPPYSFTISNAQDASDAVKLAIAKHVKLTVRNTGHDFLGRSAAPLTLQVNTHEMQHLEYVPRFVPEGSNNSPVPAITMGGGAQLSRVYKLAEEKNVSVVLGTCPTVGAGGFLQAGGLGPLTPAFGPGARHVLEFELVTADGKIRKINKAQDPDLFWAVRGGGAGSWGILTSITIQAYPAMKISVSKLTVEPIAGQNKTQLVIAFIALVGRYQGEWINNGIFSMFSPGENQYSLLLSWPSHTAPLSILFPFFEELRSLSENFKVTSNRTAEAMFNSVSEAEFKLLGPEADRISPYGASMQMSSRLIPQSSLSSPDSAMQAAEAIWAGVQRINAVLSKHPEGTFNKLASPLIFGSLPGGSTRSTVDETGTNPALYQAAWHVMFGSPWTVGISRETSDALASAIQSATGPLTAMGITGSYQAEGSPSELNWQESFFGYKYSSLLAIKEKYDPDNFFNSYKGVGWTANLPTYQCYDKNAV</sequence>
<dbReference type="Pfam" id="PF08031">
    <property type="entry name" value="BBE"/>
    <property type="match status" value="1"/>
</dbReference>
<dbReference type="OrthoDB" id="9983560at2759"/>
<organism evidence="8 9">
    <name type="scientific">Hydnomerulius pinastri MD-312</name>
    <dbReference type="NCBI Taxonomy" id="994086"/>
    <lineage>
        <taxon>Eukaryota</taxon>
        <taxon>Fungi</taxon>
        <taxon>Dikarya</taxon>
        <taxon>Basidiomycota</taxon>
        <taxon>Agaricomycotina</taxon>
        <taxon>Agaricomycetes</taxon>
        <taxon>Agaricomycetidae</taxon>
        <taxon>Boletales</taxon>
        <taxon>Boletales incertae sedis</taxon>
        <taxon>Leucogyrophana</taxon>
    </lineage>
</organism>
<evidence type="ECO:0000313" key="8">
    <source>
        <dbReference type="EMBL" id="KIJ64523.1"/>
    </source>
</evidence>
<feature type="domain" description="FAD-binding PCMH-type" evidence="7">
    <location>
        <begin position="132"/>
        <end position="313"/>
    </location>
</feature>
<accession>A0A0C9W9P4</accession>
<protein>
    <recommendedName>
        <fullName evidence="7">FAD-binding PCMH-type domain-containing protein</fullName>
    </recommendedName>
</protein>
<dbReference type="InterPro" id="IPR016169">
    <property type="entry name" value="FAD-bd_PCMH_sub2"/>
</dbReference>
<evidence type="ECO:0000256" key="3">
    <source>
        <dbReference type="ARBA" id="ARBA00022630"/>
    </source>
</evidence>
<dbReference type="Gene3D" id="3.30.465.10">
    <property type="match status" value="2"/>
</dbReference>
<dbReference type="AlphaFoldDB" id="A0A0C9W9P4"/>
<evidence type="ECO:0000313" key="9">
    <source>
        <dbReference type="Proteomes" id="UP000053820"/>
    </source>
</evidence>
<keyword evidence="9" id="KW-1185">Reference proteome</keyword>
<keyword evidence="4" id="KW-0274">FAD</keyword>
<keyword evidence="5" id="KW-0560">Oxidoreductase</keyword>
<comment type="cofactor">
    <cofactor evidence="1">
        <name>FAD</name>
        <dbReference type="ChEBI" id="CHEBI:57692"/>
    </cofactor>
</comment>
<comment type="similarity">
    <text evidence="2">Belongs to the oxygen-dependent FAD-linked oxidoreductase family.</text>
</comment>
<evidence type="ECO:0000256" key="2">
    <source>
        <dbReference type="ARBA" id="ARBA00005466"/>
    </source>
</evidence>
<evidence type="ECO:0000256" key="1">
    <source>
        <dbReference type="ARBA" id="ARBA00001974"/>
    </source>
</evidence>
<evidence type="ECO:0000256" key="4">
    <source>
        <dbReference type="ARBA" id="ARBA00022827"/>
    </source>
</evidence>
<evidence type="ECO:0000256" key="6">
    <source>
        <dbReference type="SAM" id="SignalP"/>
    </source>
</evidence>
<dbReference type="PANTHER" id="PTHR42973">
    <property type="entry name" value="BINDING OXIDOREDUCTASE, PUTATIVE (AFU_ORTHOLOGUE AFUA_1G17690)-RELATED"/>
    <property type="match status" value="1"/>
</dbReference>
<dbReference type="InterPro" id="IPR036318">
    <property type="entry name" value="FAD-bd_PCMH-like_sf"/>
</dbReference>
<dbReference type="PROSITE" id="PS51387">
    <property type="entry name" value="FAD_PCMH"/>
    <property type="match status" value="1"/>
</dbReference>
<proteinExistence type="inferred from homology"/>
<dbReference type="InterPro" id="IPR012951">
    <property type="entry name" value="BBE"/>
</dbReference>
<dbReference type="GO" id="GO:0071949">
    <property type="term" value="F:FAD binding"/>
    <property type="evidence" value="ECO:0007669"/>
    <property type="project" value="InterPro"/>
</dbReference>
<name>A0A0C9W9P4_9AGAM</name>
<feature type="chain" id="PRO_5002205835" description="FAD-binding PCMH-type domain-containing protein" evidence="6">
    <location>
        <begin position="24"/>
        <end position="610"/>
    </location>
</feature>
<dbReference type="Pfam" id="PF01565">
    <property type="entry name" value="FAD_binding_4"/>
    <property type="match status" value="1"/>
</dbReference>
<evidence type="ECO:0000256" key="5">
    <source>
        <dbReference type="ARBA" id="ARBA00023002"/>
    </source>
</evidence>
<dbReference type="InterPro" id="IPR050416">
    <property type="entry name" value="FAD-linked_Oxidoreductase"/>
</dbReference>
<dbReference type="SUPFAM" id="SSF56176">
    <property type="entry name" value="FAD-binding/transporter-associated domain-like"/>
    <property type="match status" value="1"/>
</dbReference>
<evidence type="ECO:0000259" key="7">
    <source>
        <dbReference type="PROSITE" id="PS51387"/>
    </source>
</evidence>
<keyword evidence="3" id="KW-0285">Flavoprotein</keyword>
<dbReference type="Proteomes" id="UP000053820">
    <property type="component" value="Unassembled WGS sequence"/>
</dbReference>
<dbReference type="PANTHER" id="PTHR42973:SF39">
    <property type="entry name" value="FAD-BINDING PCMH-TYPE DOMAIN-CONTAINING PROTEIN"/>
    <property type="match status" value="1"/>
</dbReference>
<gene>
    <name evidence="8" type="ORF">HYDPIDRAFT_28463</name>
</gene>